<evidence type="ECO:0000313" key="3">
    <source>
        <dbReference type="Proteomes" id="UP000198287"/>
    </source>
</evidence>
<sequence>MSKTLFVAITVTITIFAIGMTLAEREECKCDIDFDKYMETKLFCGQDVKNNFLSVILVRGCKSDMLYACNTEGVVNIRENCTKENLICVTSCTTGKYCVGKCQQK</sequence>
<gene>
    <name evidence="2" type="ORF">Fcan01_14488</name>
</gene>
<keyword evidence="1" id="KW-0732">Signal</keyword>
<organism evidence="2 3">
    <name type="scientific">Folsomia candida</name>
    <name type="common">Springtail</name>
    <dbReference type="NCBI Taxonomy" id="158441"/>
    <lineage>
        <taxon>Eukaryota</taxon>
        <taxon>Metazoa</taxon>
        <taxon>Ecdysozoa</taxon>
        <taxon>Arthropoda</taxon>
        <taxon>Hexapoda</taxon>
        <taxon>Collembola</taxon>
        <taxon>Entomobryomorpha</taxon>
        <taxon>Isotomoidea</taxon>
        <taxon>Isotomidae</taxon>
        <taxon>Proisotominae</taxon>
        <taxon>Folsomia</taxon>
    </lineage>
</organism>
<proteinExistence type="predicted"/>
<dbReference type="AlphaFoldDB" id="A0A226E0M8"/>
<dbReference type="Proteomes" id="UP000198287">
    <property type="component" value="Unassembled WGS sequence"/>
</dbReference>
<reference evidence="2 3" key="1">
    <citation type="submission" date="2015-12" db="EMBL/GenBank/DDBJ databases">
        <title>The genome of Folsomia candida.</title>
        <authorList>
            <person name="Faddeeva A."/>
            <person name="Derks M.F."/>
            <person name="Anvar Y."/>
            <person name="Smit S."/>
            <person name="Van Straalen N."/>
            <person name="Roelofs D."/>
        </authorList>
    </citation>
    <scope>NUCLEOTIDE SEQUENCE [LARGE SCALE GENOMIC DNA]</scope>
    <source>
        <strain evidence="2 3">VU population</strain>
        <tissue evidence="2">Whole body</tissue>
    </source>
</reference>
<keyword evidence="3" id="KW-1185">Reference proteome</keyword>
<protein>
    <submittedName>
        <fullName evidence="2">Uncharacterized protein</fullName>
    </submittedName>
</protein>
<accession>A0A226E0M8</accession>
<feature type="chain" id="PRO_5012556314" evidence="1">
    <location>
        <begin position="24"/>
        <end position="105"/>
    </location>
</feature>
<comment type="caution">
    <text evidence="2">The sequence shown here is derived from an EMBL/GenBank/DDBJ whole genome shotgun (WGS) entry which is preliminary data.</text>
</comment>
<feature type="signal peptide" evidence="1">
    <location>
        <begin position="1"/>
        <end position="23"/>
    </location>
</feature>
<evidence type="ECO:0000313" key="2">
    <source>
        <dbReference type="EMBL" id="OXA51305.1"/>
    </source>
</evidence>
<dbReference type="EMBL" id="LNIX01000008">
    <property type="protein sequence ID" value="OXA51305.1"/>
    <property type="molecule type" value="Genomic_DNA"/>
</dbReference>
<name>A0A226E0M8_FOLCA</name>
<evidence type="ECO:0000256" key="1">
    <source>
        <dbReference type="SAM" id="SignalP"/>
    </source>
</evidence>